<dbReference type="EMBL" id="FN429990">
    <property type="protein sequence ID" value="CAZ79495.1"/>
    <property type="molecule type" value="Genomic_DNA"/>
</dbReference>
<evidence type="ECO:0000313" key="3">
    <source>
        <dbReference type="Proteomes" id="UP000006911"/>
    </source>
</evidence>
<gene>
    <name evidence="2" type="ORF">GSTUM_00000057001</name>
</gene>
<sequence length="75" mass="8410">MASHTRSASSNFSFCFSSKRCSIWTFFLSFLFLLPVVFSFTCTLLRLGKRSTATTLVSIGGFNTVVWISIGSRKR</sequence>
<feature type="transmembrane region" description="Helical" evidence="1">
    <location>
        <begin position="21"/>
        <end position="47"/>
    </location>
</feature>
<dbReference type="AlphaFoldDB" id="D5G4Q9"/>
<keyword evidence="1" id="KW-0812">Transmembrane</keyword>
<evidence type="ECO:0000256" key="1">
    <source>
        <dbReference type="SAM" id="Phobius"/>
    </source>
</evidence>
<evidence type="ECO:0000313" key="2">
    <source>
        <dbReference type="EMBL" id="CAZ79495.1"/>
    </source>
</evidence>
<keyword evidence="3" id="KW-1185">Reference proteome</keyword>
<proteinExistence type="predicted"/>
<reference evidence="2 3" key="1">
    <citation type="journal article" date="2010" name="Nature">
        <title>Perigord black truffle genome uncovers evolutionary origins and mechanisms of symbiosis.</title>
        <authorList>
            <person name="Martin F."/>
            <person name="Kohler A."/>
            <person name="Murat C."/>
            <person name="Balestrini R."/>
            <person name="Coutinho P.M."/>
            <person name="Jaillon O."/>
            <person name="Montanini B."/>
            <person name="Morin E."/>
            <person name="Noel B."/>
            <person name="Percudani R."/>
            <person name="Porcel B."/>
            <person name="Rubini A."/>
            <person name="Amicucci A."/>
            <person name="Amselem J."/>
            <person name="Anthouard V."/>
            <person name="Arcioni S."/>
            <person name="Artiguenave F."/>
            <person name="Aury J.M."/>
            <person name="Ballario P."/>
            <person name="Bolchi A."/>
            <person name="Brenna A."/>
            <person name="Brun A."/>
            <person name="Buee M."/>
            <person name="Cantarel B."/>
            <person name="Chevalier G."/>
            <person name="Couloux A."/>
            <person name="Da Silva C."/>
            <person name="Denoeud F."/>
            <person name="Duplessis S."/>
            <person name="Ghignone S."/>
            <person name="Hilselberger B."/>
            <person name="Iotti M."/>
            <person name="Marcais B."/>
            <person name="Mello A."/>
            <person name="Miranda M."/>
            <person name="Pacioni G."/>
            <person name="Quesneville H."/>
            <person name="Riccioni C."/>
            <person name="Ruotolo R."/>
            <person name="Splivallo R."/>
            <person name="Stocchi V."/>
            <person name="Tisserant E."/>
            <person name="Viscomi A.R."/>
            <person name="Zambonelli A."/>
            <person name="Zampieri E."/>
            <person name="Henrissat B."/>
            <person name="Lebrun M.H."/>
            <person name="Paolocci F."/>
            <person name="Bonfante P."/>
            <person name="Ottonello S."/>
            <person name="Wincker P."/>
        </authorList>
    </citation>
    <scope>NUCLEOTIDE SEQUENCE [LARGE SCALE GENOMIC DNA]</scope>
    <source>
        <strain evidence="2 3">Mel28</strain>
    </source>
</reference>
<dbReference type="HOGENOM" id="CLU_2672895_0_0_1"/>
<name>D5G4Q9_TUBMM</name>
<keyword evidence="1" id="KW-0472">Membrane</keyword>
<dbReference type="InParanoid" id="D5G4Q9"/>
<keyword evidence="1" id="KW-1133">Transmembrane helix</keyword>
<dbReference type="KEGG" id="tml:GSTUM_00000057001"/>
<organism evidence="2 3">
    <name type="scientific">Tuber melanosporum (strain Mel28)</name>
    <name type="common">Perigord black truffle</name>
    <dbReference type="NCBI Taxonomy" id="656061"/>
    <lineage>
        <taxon>Eukaryota</taxon>
        <taxon>Fungi</taxon>
        <taxon>Dikarya</taxon>
        <taxon>Ascomycota</taxon>
        <taxon>Pezizomycotina</taxon>
        <taxon>Pezizomycetes</taxon>
        <taxon>Pezizales</taxon>
        <taxon>Tuberaceae</taxon>
        <taxon>Tuber</taxon>
    </lineage>
</organism>
<feature type="transmembrane region" description="Helical" evidence="1">
    <location>
        <begin position="53"/>
        <end position="70"/>
    </location>
</feature>
<accession>D5G4Q9</accession>
<dbReference type="Proteomes" id="UP000006911">
    <property type="component" value="Unassembled WGS sequence"/>
</dbReference>
<protein>
    <submittedName>
        <fullName evidence="2">(Perigord truffle) hypothetical protein</fullName>
    </submittedName>
</protein>